<sequence length="181" mass="19178">MQIPCTASKQNTYRVASSERAPPIPCPPSAADIHPAPVQITDLTRGFPSHLISTPRNACFPRDMPACGSFRSTSCLRSVGYFTVLRPTKATSDSKRCTRESLGQSTAQDGPNPDFWDPGRHAHGLLIAFRRMSGAKVGLASTCGARTQSDSSDVGACKLQMGSELLSFPLRPASTSPAAAA</sequence>
<keyword evidence="3" id="KW-1185">Reference proteome</keyword>
<protein>
    <submittedName>
        <fullName evidence="2">Uncharacterized protein</fullName>
    </submittedName>
</protein>
<dbReference type="EMBL" id="MU006793">
    <property type="protein sequence ID" value="KAF2637471.1"/>
    <property type="molecule type" value="Genomic_DNA"/>
</dbReference>
<dbReference type="Proteomes" id="UP000799753">
    <property type="component" value="Unassembled WGS sequence"/>
</dbReference>
<gene>
    <name evidence="2" type="ORF">P280DRAFT_105003</name>
</gene>
<proteinExistence type="predicted"/>
<accession>A0A6A6RS55</accession>
<evidence type="ECO:0000256" key="1">
    <source>
        <dbReference type="SAM" id="MobiDB-lite"/>
    </source>
</evidence>
<feature type="region of interest" description="Disordered" evidence="1">
    <location>
        <begin position="93"/>
        <end position="116"/>
    </location>
</feature>
<evidence type="ECO:0000313" key="2">
    <source>
        <dbReference type="EMBL" id="KAF2637471.1"/>
    </source>
</evidence>
<name>A0A6A6RS55_9PLEO</name>
<dbReference type="AlphaFoldDB" id="A0A6A6RS55"/>
<reference evidence="2" key="1">
    <citation type="journal article" date="2020" name="Stud. Mycol.">
        <title>101 Dothideomycetes genomes: a test case for predicting lifestyles and emergence of pathogens.</title>
        <authorList>
            <person name="Haridas S."/>
            <person name="Albert R."/>
            <person name="Binder M."/>
            <person name="Bloem J."/>
            <person name="Labutti K."/>
            <person name="Salamov A."/>
            <person name="Andreopoulos B."/>
            <person name="Baker S."/>
            <person name="Barry K."/>
            <person name="Bills G."/>
            <person name="Bluhm B."/>
            <person name="Cannon C."/>
            <person name="Castanera R."/>
            <person name="Culley D."/>
            <person name="Daum C."/>
            <person name="Ezra D."/>
            <person name="Gonzalez J."/>
            <person name="Henrissat B."/>
            <person name="Kuo A."/>
            <person name="Liang C."/>
            <person name="Lipzen A."/>
            <person name="Lutzoni F."/>
            <person name="Magnuson J."/>
            <person name="Mondo S."/>
            <person name="Nolan M."/>
            <person name="Ohm R."/>
            <person name="Pangilinan J."/>
            <person name="Park H.-J."/>
            <person name="Ramirez L."/>
            <person name="Alfaro M."/>
            <person name="Sun H."/>
            <person name="Tritt A."/>
            <person name="Yoshinaga Y."/>
            <person name="Zwiers L.-H."/>
            <person name="Turgeon B."/>
            <person name="Goodwin S."/>
            <person name="Spatafora J."/>
            <person name="Crous P."/>
            <person name="Grigoriev I."/>
        </authorList>
    </citation>
    <scope>NUCLEOTIDE SEQUENCE</scope>
    <source>
        <strain evidence="2">CBS 473.64</strain>
    </source>
</reference>
<evidence type="ECO:0000313" key="3">
    <source>
        <dbReference type="Proteomes" id="UP000799753"/>
    </source>
</evidence>
<organism evidence="2 3">
    <name type="scientific">Massarina eburnea CBS 473.64</name>
    <dbReference type="NCBI Taxonomy" id="1395130"/>
    <lineage>
        <taxon>Eukaryota</taxon>
        <taxon>Fungi</taxon>
        <taxon>Dikarya</taxon>
        <taxon>Ascomycota</taxon>
        <taxon>Pezizomycotina</taxon>
        <taxon>Dothideomycetes</taxon>
        <taxon>Pleosporomycetidae</taxon>
        <taxon>Pleosporales</taxon>
        <taxon>Massarineae</taxon>
        <taxon>Massarinaceae</taxon>
        <taxon>Massarina</taxon>
    </lineage>
</organism>